<keyword evidence="2" id="KW-0808">Transferase</keyword>
<reference evidence="2" key="1">
    <citation type="submission" date="2020-01" db="EMBL/GenBank/DDBJ databases">
        <title>Insect and environment-associated Actinomycetes.</title>
        <authorList>
            <person name="Currrie C."/>
            <person name="Chevrette M."/>
            <person name="Carlson C."/>
            <person name="Stubbendieck R."/>
            <person name="Wendt-Pienkowski E."/>
        </authorList>
    </citation>
    <scope>NUCLEOTIDE SEQUENCE</scope>
    <source>
        <strain evidence="2">SID12501</strain>
    </source>
</reference>
<dbReference type="SUPFAM" id="SSF81301">
    <property type="entry name" value="Nucleotidyltransferase"/>
    <property type="match status" value="1"/>
</dbReference>
<sequence>MSARPGLDEHGFIAREGSLARVPPAFRPVVGAARDRVVDVFGARLHSAYVYGSIPRGTARVGRSDLDLLLVLREEPTEADRAAARALDAALDDEFEQIDGSGTLLASRAQALSDLERHDLGWFVACLCTPLLGEDLAGHLPRYRPDSLLARETNGDLALCLPRWRRQIAEATAPGAPPGAVRARVRGISRRLVRTGFTLVMPRWEGWTSDLYEMAEAFAAYYPEWGQPMREVAALGHEPTDDPAVLRSFLRSHVEELGPWLAGEYTRVHGVKAPRPEPE</sequence>
<evidence type="ECO:0000313" key="2">
    <source>
        <dbReference type="EMBL" id="NEC85005.1"/>
    </source>
</evidence>
<name>A0A6B3BK40_9ACTN</name>
<dbReference type="CDD" id="cd05403">
    <property type="entry name" value="NT_KNTase_like"/>
    <property type="match status" value="1"/>
</dbReference>
<dbReference type="AlphaFoldDB" id="A0A6B3BK40"/>
<gene>
    <name evidence="2" type="ORF">G3I71_03820</name>
</gene>
<dbReference type="Gene3D" id="3.30.460.10">
    <property type="entry name" value="Beta Polymerase, domain 2"/>
    <property type="match status" value="1"/>
</dbReference>
<feature type="domain" description="Polymerase nucleotidyl transferase" evidence="1">
    <location>
        <begin position="47"/>
        <end position="78"/>
    </location>
</feature>
<dbReference type="InterPro" id="IPR002934">
    <property type="entry name" value="Polymerase_NTP_transf_dom"/>
</dbReference>
<accession>A0A6B3BK40</accession>
<dbReference type="Pfam" id="PF01909">
    <property type="entry name" value="NTP_transf_2"/>
    <property type="match status" value="1"/>
</dbReference>
<dbReference type="EMBL" id="JAAGLU010000003">
    <property type="protein sequence ID" value="NEC85005.1"/>
    <property type="molecule type" value="Genomic_DNA"/>
</dbReference>
<organism evidence="2">
    <name type="scientific">Streptomyces sp. SID12501</name>
    <dbReference type="NCBI Taxonomy" id="2706042"/>
    <lineage>
        <taxon>Bacteria</taxon>
        <taxon>Bacillati</taxon>
        <taxon>Actinomycetota</taxon>
        <taxon>Actinomycetes</taxon>
        <taxon>Kitasatosporales</taxon>
        <taxon>Streptomycetaceae</taxon>
        <taxon>Streptomyces</taxon>
    </lineage>
</organism>
<evidence type="ECO:0000259" key="1">
    <source>
        <dbReference type="Pfam" id="PF01909"/>
    </source>
</evidence>
<dbReference type="PROSITE" id="PS50152">
    <property type="entry name" value="25A_SYNTH_3"/>
    <property type="match status" value="1"/>
</dbReference>
<dbReference type="GO" id="GO:0016779">
    <property type="term" value="F:nucleotidyltransferase activity"/>
    <property type="evidence" value="ECO:0007669"/>
    <property type="project" value="InterPro"/>
</dbReference>
<comment type="caution">
    <text evidence="2">The sequence shown here is derived from an EMBL/GenBank/DDBJ whole genome shotgun (WGS) entry which is preliminary data.</text>
</comment>
<dbReference type="InterPro" id="IPR043519">
    <property type="entry name" value="NT_sf"/>
</dbReference>
<protein>
    <submittedName>
        <fullName evidence="2">Nucleotidyltransferase domain-containing protein</fullName>
    </submittedName>
</protein>
<proteinExistence type="predicted"/>